<keyword evidence="3 8" id="KW-0699">rRNA-binding</keyword>
<dbReference type="PATRIC" id="fig|1244869.3.peg.1554"/>
<feature type="compositionally biased region" description="Basic residues" evidence="9">
    <location>
        <begin position="1"/>
        <end position="11"/>
    </location>
</feature>
<evidence type="ECO:0000256" key="9">
    <source>
        <dbReference type="SAM" id="MobiDB-lite"/>
    </source>
</evidence>
<dbReference type="PANTHER" id="PTHR33398">
    <property type="entry name" value="30S RIBOSOMAL PROTEIN S20"/>
    <property type="match status" value="1"/>
</dbReference>
<evidence type="ECO:0000256" key="3">
    <source>
        <dbReference type="ARBA" id="ARBA00022730"/>
    </source>
</evidence>
<comment type="similarity">
    <text evidence="2 8">Belongs to the bacterial ribosomal protein bS20 family.</text>
</comment>
<dbReference type="AlphaFoldDB" id="M3ADR9"/>
<dbReference type="Gene3D" id="1.20.58.110">
    <property type="entry name" value="Ribosomal protein S20"/>
    <property type="match status" value="1"/>
</dbReference>
<dbReference type="STRING" id="1244869.H261_07678"/>
<proteinExistence type="inferred from homology"/>
<dbReference type="Pfam" id="PF01649">
    <property type="entry name" value="Ribosomal_S20p"/>
    <property type="match status" value="1"/>
</dbReference>
<dbReference type="RefSeq" id="WP_008616083.1">
    <property type="nucleotide sequence ID" value="NZ_AONQ01000015.1"/>
</dbReference>
<evidence type="ECO:0000256" key="2">
    <source>
        <dbReference type="ARBA" id="ARBA00007634"/>
    </source>
</evidence>
<dbReference type="HAMAP" id="MF_00500">
    <property type="entry name" value="Ribosomal_bS20"/>
    <property type="match status" value="1"/>
</dbReference>
<dbReference type="GO" id="GO:0070181">
    <property type="term" value="F:small ribosomal subunit rRNA binding"/>
    <property type="evidence" value="ECO:0007669"/>
    <property type="project" value="TreeGrafter"/>
</dbReference>
<dbReference type="SUPFAM" id="SSF46992">
    <property type="entry name" value="Ribosomal protein S20"/>
    <property type="match status" value="1"/>
</dbReference>
<dbReference type="NCBIfam" id="TIGR00029">
    <property type="entry name" value="S20"/>
    <property type="match status" value="1"/>
</dbReference>
<dbReference type="OrthoDB" id="9807974at2"/>
<feature type="region of interest" description="Disordered" evidence="9">
    <location>
        <begin position="1"/>
        <end position="22"/>
    </location>
</feature>
<evidence type="ECO:0000256" key="4">
    <source>
        <dbReference type="ARBA" id="ARBA00022884"/>
    </source>
</evidence>
<dbReference type="FunFam" id="1.20.58.110:FF:000001">
    <property type="entry name" value="30S ribosomal protein S20"/>
    <property type="match status" value="1"/>
</dbReference>
<evidence type="ECO:0000256" key="6">
    <source>
        <dbReference type="ARBA" id="ARBA00023274"/>
    </source>
</evidence>
<dbReference type="EMBL" id="AONQ01000015">
    <property type="protein sequence ID" value="EME70629.1"/>
    <property type="molecule type" value="Genomic_DNA"/>
</dbReference>
<dbReference type="InterPro" id="IPR002583">
    <property type="entry name" value="Ribosomal_bS20"/>
</dbReference>
<dbReference type="eggNOG" id="COG0268">
    <property type="taxonomic scope" value="Bacteria"/>
</dbReference>
<dbReference type="PANTHER" id="PTHR33398:SF1">
    <property type="entry name" value="SMALL RIBOSOMAL SUBUNIT PROTEIN BS20C"/>
    <property type="match status" value="1"/>
</dbReference>
<dbReference type="Proteomes" id="UP000011744">
    <property type="component" value="Unassembled WGS sequence"/>
</dbReference>
<keyword evidence="11" id="KW-1185">Reference proteome</keyword>
<evidence type="ECO:0000313" key="11">
    <source>
        <dbReference type="Proteomes" id="UP000011744"/>
    </source>
</evidence>
<dbReference type="GO" id="GO:0006412">
    <property type="term" value="P:translation"/>
    <property type="evidence" value="ECO:0007669"/>
    <property type="project" value="UniProtKB-UniRule"/>
</dbReference>
<evidence type="ECO:0000256" key="7">
    <source>
        <dbReference type="ARBA" id="ARBA00035136"/>
    </source>
</evidence>
<keyword evidence="5 8" id="KW-0689">Ribosomal protein</keyword>
<keyword evidence="6 8" id="KW-0687">Ribonucleoprotein</keyword>
<dbReference type="GO" id="GO:0003735">
    <property type="term" value="F:structural constituent of ribosome"/>
    <property type="evidence" value="ECO:0007669"/>
    <property type="project" value="InterPro"/>
</dbReference>
<dbReference type="GO" id="GO:0015935">
    <property type="term" value="C:small ribosomal subunit"/>
    <property type="evidence" value="ECO:0007669"/>
    <property type="project" value="TreeGrafter"/>
</dbReference>
<organism evidence="10 11">
    <name type="scientific">Paramagnetospirillum caucaseum</name>
    <dbReference type="NCBI Taxonomy" id="1244869"/>
    <lineage>
        <taxon>Bacteria</taxon>
        <taxon>Pseudomonadati</taxon>
        <taxon>Pseudomonadota</taxon>
        <taxon>Alphaproteobacteria</taxon>
        <taxon>Rhodospirillales</taxon>
        <taxon>Magnetospirillaceae</taxon>
        <taxon>Paramagnetospirillum</taxon>
    </lineage>
</organism>
<sequence>MAHHKSAKKRIRQTERRTEVNRARVSRIRTFVKKVELAITGGDSAAAQAALKEAQPELMKGAQAGVLHKNTASRKVSRLVARVKEMKPLA</sequence>
<dbReference type="InterPro" id="IPR036510">
    <property type="entry name" value="Ribosomal_bS20_sf"/>
</dbReference>
<name>M3ADR9_9PROT</name>
<accession>M3ADR9</accession>
<comment type="function">
    <text evidence="1 8">Binds directly to 16S ribosomal RNA.</text>
</comment>
<evidence type="ECO:0000256" key="5">
    <source>
        <dbReference type="ARBA" id="ARBA00022980"/>
    </source>
</evidence>
<evidence type="ECO:0000256" key="8">
    <source>
        <dbReference type="HAMAP-Rule" id="MF_00500"/>
    </source>
</evidence>
<reference evidence="10 11" key="1">
    <citation type="journal article" date="2014" name="Genome Announc.">
        <title>Draft Genome Sequence of Magnetospirillum sp. Strain SO-1, a Freshwater Magnetotactic Bacterium Isolated from the Ol'khovka River, Russia.</title>
        <authorList>
            <person name="Grouzdev D.S."/>
            <person name="Dziuba M.V."/>
            <person name="Sukhacheva M.S."/>
            <person name="Mardanov A.V."/>
            <person name="Beletskiy A.V."/>
            <person name="Kuznetsov B.B."/>
            <person name="Skryabin K.G."/>
        </authorList>
    </citation>
    <scope>NUCLEOTIDE SEQUENCE [LARGE SCALE GENOMIC DNA]</scope>
    <source>
        <strain evidence="10 11">SO-1</strain>
    </source>
</reference>
<evidence type="ECO:0000313" key="10">
    <source>
        <dbReference type="EMBL" id="EME70629.1"/>
    </source>
</evidence>
<keyword evidence="4 8" id="KW-0694">RNA-binding</keyword>
<comment type="caution">
    <text evidence="10">The sequence shown here is derived from an EMBL/GenBank/DDBJ whole genome shotgun (WGS) entry which is preliminary data.</text>
</comment>
<gene>
    <name evidence="8 10" type="primary">rpsT</name>
    <name evidence="10" type="ORF">H261_07678</name>
</gene>
<evidence type="ECO:0000256" key="1">
    <source>
        <dbReference type="ARBA" id="ARBA00003134"/>
    </source>
</evidence>
<protein>
    <recommendedName>
        <fullName evidence="7 8">Small ribosomal subunit protein bS20</fullName>
    </recommendedName>
</protein>
<feature type="compositionally biased region" description="Basic and acidic residues" evidence="9">
    <location>
        <begin position="12"/>
        <end position="22"/>
    </location>
</feature>